<reference evidence="3 4" key="1">
    <citation type="submission" date="2018-05" db="EMBL/GenBank/DDBJ databases">
        <title>Description of Sphingomonas pokkalii sp nov, isolated from the rhizosphere of saline tolerant pokkali rice and its draft genome analysis.</title>
        <authorList>
            <person name="Menon R."/>
            <person name="Kumari S."/>
            <person name="Rameshkumar N."/>
        </authorList>
    </citation>
    <scope>NUCLEOTIDE SEQUENCE [LARGE SCALE GENOMIC DNA]</scope>
    <source>
        <strain evidence="3 4">L3B27</strain>
    </source>
</reference>
<keyword evidence="4" id="KW-1185">Reference proteome</keyword>
<dbReference type="GO" id="GO:0016020">
    <property type="term" value="C:membrane"/>
    <property type="evidence" value="ECO:0007669"/>
    <property type="project" value="InterPro"/>
</dbReference>
<dbReference type="InterPro" id="IPR038673">
    <property type="entry name" value="OprB_sf"/>
</dbReference>
<evidence type="ECO:0000256" key="2">
    <source>
        <dbReference type="RuleBase" id="RU363072"/>
    </source>
</evidence>
<comment type="similarity">
    <text evidence="1 2">Belongs to the OprB family.</text>
</comment>
<dbReference type="InterPro" id="IPR007049">
    <property type="entry name" value="Carb-sel_porin_OprB"/>
</dbReference>
<evidence type="ECO:0000313" key="4">
    <source>
        <dbReference type="Proteomes" id="UP000245890"/>
    </source>
</evidence>
<name>A0A2U0SJP6_9SPHN</name>
<dbReference type="InterPro" id="IPR052932">
    <property type="entry name" value="OprB_Porin"/>
</dbReference>
<accession>A0A2U0SJP6</accession>
<evidence type="ECO:0000313" key="3">
    <source>
        <dbReference type="EMBL" id="PVX31553.1"/>
    </source>
</evidence>
<dbReference type="OrthoDB" id="177316at2"/>
<gene>
    <name evidence="3" type="ORF">DD559_15000</name>
</gene>
<proteinExistence type="inferred from homology"/>
<organism evidence="3 4">
    <name type="scientific">Sphingomonas pokkalii</name>
    <dbReference type="NCBI Taxonomy" id="2175090"/>
    <lineage>
        <taxon>Bacteria</taxon>
        <taxon>Pseudomonadati</taxon>
        <taxon>Pseudomonadota</taxon>
        <taxon>Alphaproteobacteria</taxon>
        <taxon>Sphingomonadales</taxon>
        <taxon>Sphingomonadaceae</taxon>
        <taxon>Sphingomonas</taxon>
    </lineage>
</organism>
<dbReference type="EMBL" id="QENQ01000001">
    <property type="protein sequence ID" value="PVX31553.1"/>
    <property type="molecule type" value="Genomic_DNA"/>
</dbReference>
<dbReference type="Proteomes" id="UP000245890">
    <property type="component" value="Unassembled WGS sequence"/>
</dbReference>
<dbReference type="AlphaFoldDB" id="A0A2U0SJP6"/>
<dbReference type="PANTHER" id="PTHR37944:SF1">
    <property type="entry name" value="PORIN B"/>
    <property type="match status" value="1"/>
</dbReference>
<protein>
    <submittedName>
        <fullName evidence="3">Porin</fullName>
    </submittedName>
</protein>
<dbReference type="GO" id="GO:0008643">
    <property type="term" value="P:carbohydrate transport"/>
    <property type="evidence" value="ECO:0007669"/>
    <property type="project" value="InterPro"/>
</dbReference>
<dbReference type="Gene3D" id="2.40.160.180">
    <property type="entry name" value="Carbohydrate-selective porin OprB"/>
    <property type="match status" value="1"/>
</dbReference>
<dbReference type="PANTHER" id="PTHR37944">
    <property type="entry name" value="PORIN B"/>
    <property type="match status" value="1"/>
</dbReference>
<sequence length="358" mass="38358">MHASETIDLLSAVRGSVDNRAYLFDDLRVTADLDLERLLGWRGASAHVQVMNNLGGSPNNSIGTLQGVDNIEVTSHRFRLYEAWVEHPLGARTSVRAGLYDLNSEFYVNGAAGLLIGPAFGVGSELSATGVNGPSIFPSTSLTVRVEHRVGKAGYVRAALLNATAGCPGEPAGVAFHLRNGVIGIGEVGLEPDGAKLAFGYWRYSKRQEDFTETDAEGNPLLRRSHGAYVVAELRLTGGEDRRTLTLFGRAGISEGKTTPYQGGWQAGVLIERLLPGRPDSALSIGVNQAVTTRGYRSVLAGEGLPAARAESALEVTYSDRIARWLTVQPDLQLVFDRGGVRKAPTTMVAALRTRIAF</sequence>
<comment type="caution">
    <text evidence="3">The sequence shown here is derived from an EMBL/GenBank/DDBJ whole genome shotgun (WGS) entry which is preliminary data.</text>
</comment>
<dbReference type="GO" id="GO:0015288">
    <property type="term" value="F:porin activity"/>
    <property type="evidence" value="ECO:0007669"/>
    <property type="project" value="InterPro"/>
</dbReference>
<evidence type="ECO:0000256" key="1">
    <source>
        <dbReference type="ARBA" id="ARBA00008769"/>
    </source>
</evidence>
<dbReference type="Pfam" id="PF04966">
    <property type="entry name" value="OprB"/>
    <property type="match status" value="1"/>
</dbReference>